<evidence type="ECO:0000256" key="1">
    <source>
        <dbReference type="SAM" id="MobiDB-lite"/>
    </source>
</evidence>
<dbReference type="SUPFAM" id="SSF53850">
    <property type="entry name" value="Periplasmic binding protein-like II"/>
    <property type="match status" value="1"/>
</dbReference>
<dbReference type="GO" id="GO:0042597">
    <property type="term" value="C:periplasmic space"/>
    <property type="evidence" value="ECO:0007669"/>
    <property type="project" value="UniProtKB-ARBA"/>
</dbReference>
<dbReference type="AlphaFoldDB" id="A0A7K1J7Q0"/>
<organism evidence="4 5">
    <name type="scientific">Bifidobacterium canis</name>
    <dbReference type="NCBI Taxonomy" id="2610880"/>
    <lineage>
        <taxon>Bacteria</taxon>
        <taxon>Bacillati</taxon>
        <taxon>Actinomycetota</taxon>
        <taxon>Actinomycetes</taxon>
        <taxon>Bifidobacteriales</taxon>
        <taxon>Bifidobacteriaceae</taxon>
        <taxon>Bifidobacterium</taxon>
    </lineage>
</organism>
<evidence type="ECO:0000313" key="5">
    <source>
        <dbReference type="Proteomes" id="UP000487882"/>
    </source>
</evidence>
<accession>A0A7K1J7Q0</accession>
<dbReference type="Gene3D" id="3.40.190.10">
    <property type="entry name" value="Periplasmic binding protein-like II"/>
    <property type="match status" value="1"/>
</dbReference>
<dbReference type="PIRSF" id="PIRSF002741">
    <property type="entry name" value="MppA"/>
    <property type="match status" value="1"/>
</dbReference>
<feature type="compositionally biased region" description="Polar residues" evidence="1">
    <location>
        <begin position="1"/>
        <end position="34"/>
    </location>
</feature>
<dbReference type="InterPro" id="IPR030678">
    <property type="entry name" value="Peptide/Ni-bd"/>
</dbReference>
<dbReference type="Gene3D" id="3.90.76.10">
    <property type="entry name" value="Dipeptide-binding Protein, Domain 1"/>
    <property type="match status" value="1"/>
</dbReference>
<dbReference type="InterPro" id="IPR000914">
    <property type="entry name" value="SBP_5_dom"/>
</dbReference>
<feature type="domain" description="Solute-binding protein family 5" evidence="3">
    <location>
        <begin position="128"/>
        <end position="459"/>
    </location>
</feature>
<gene>
    <name evidence="4" type="ORF">GSD1FS_1831</name>
</gene>
<dbReference type="InterPro" id="IPR039424">
    <property type="entry name" value="SBP_5"/>
</dbReference>
<evidence type="ECO:0000256" key="2">
    <source>
        <dbReference type="SAM" id="Phobius"/>
    </source>
</evidence>
<dbReference type="GO" id="GO:0015833">
    <property type="term" value="P:peptide transport"/>
    <property type="evidence" value="ECO:0007669"/>
    <property type="project" value="TreeGrafter"/>
</dbReference>
<dbReference type="EMBL" id="WNLP01000011">
    <property type="protein sequence ID" value="MUH60460.1"/>
    <property type="molecule type" value="Genomic_DNA"/>
</dbReference>
<evidence type="ECO:0000259" key="3">
    <source>
        <dbReference type="Pfam" id="PF00496"/>
    </source>
</evidence>
<dbReference type="Proteomes" id="UP000487882">
    <property type="component" value="Unassembled WGS sequence"/>
</dbReference>
<protein>
    <submittedName>
        <fullName evidence="4">ABC transporter substrate-binding protein</fullName>
    </submittedName>
</protein>
<sequence length="551" mass="60212">MTQQNNGSPTPQNEHSSASENTPNTSASTDSSLQAHAKSEKPRSPWRTWVIAIIAVIIVAAAVFAIVNHTRASRSAQQSAGEQADTVTIGLKLAPTNLDIRNTAGTALDQALIGNVYEGLVSRNSENKVTPGLAKSWDVSKDGLTYTFHLNKNMHFSNGDELNAQDVVWSIEQLEEKKYHDYDTLRNFKSVTAPDDDTVVITLSKPYSQLLWSLSGRAGLVFDKDAKYVAKTQAVGSGPYKLAKFTPNNSIELVADENYWGANKAKTKNVTLRYFADDDAAVNALKSGDVQVLAPVNATLAKSLGDDYTVKAGDGTDKYVLAMNNASGKATADKRVRQAIRYAIDHEQLIASRGGADKALGGPIPSLDPGYEDLTNLYPHDLAKAKKLLSEAGYSASNPLKLTLTYPNTYGTELGDQLRSQLKEANIDLKVNVVEFSTWLQDVYTDKDYDLSMVDHNESHDFSQWTNPDYYYGYDNKEVQDLASKALSSTDETQADEDLKAAAKIVSEDAAADWLFNYRVTSATAKGVEGFPFNMNQTVMPLAQLTYTPAK</sequence>
<dbReference type="GO" id="GO:0043190">
    <property type="term" value="C:ATP-binding cassette (ABC) transporter complex"/>
    <property type="evidence" value="ECO:0007669"/>
    <property type="project" value="InterPro"/>
</dbReference>
<keyword evidence="2" id="KW-1133">Transmembrane helix</keyword>
<evidence type="ECO:0000313" key="4">
    <source>
        <dbReference type="EMBL" id="MUH60460.1"/>
    </source>
</evidence>
<dbReference type="Pfam" id="PF00496">
    <property type="entry name" value="SBP_bac_5"/>
    <property type="match status" value="1"/>
</dbReference>
<dbReference type="RefSeq" id="WP_155589256.1">
    <property type="nucleotide sequence ID" value="NZ_WNLP01000011.1"/>
</dbReference>
<name>A0A7K1J7Q0_9BIFI</name>
<proteinExistence type="predicted"/>
<feature type="region of interest" description="Disordered" evidence="1">
    <location>
        <begin position="1"/>
        <end position="41"/>
    </location>
</feature>
<dbReference type="Gene3D" id="3.10.105.10">
    <property type="entry name" value="Dipeptide-binding Protein, Domain 3"/>
    <property type="match status" value="1"/>
</dbReference>
<keyword evidence="2" id="KW-0812">Transmembrane</keyword>
<dbReference type="GO" id="GO:1904680">
    <property type="term" value="F:peptide transmembrane transporter activity"/>
    <property type="evidence" value="ECO:0007669"/>
    <property type="project" value="TreeGrafter"/>
</dbReference>
<comment type="caution">
    <text evidence="4">The sequence shown here is derived from an EMBL/GenBank/DDBJ whole genome shotgun (WGS) entry which is preliminary data.</text>
</comment>
<dbReference type="PANTHER" id="PTHR30290">
    <property type="entry name" value="PERIPLASMIC BINDING COMPONENT OF ABC TRANSPORTER"/>
    <property type="match status" value="1"/>
</dbReference>
<keyword evidence="2" id="KW-0472">Membrane</keyword>
<dbReference type="CDD" id="cd08494">
    <property type="entry name" value="PBP2_NikA_DppA_OppA_like_6"/>
    <property type="match status" value="1"/>
</dbReference>
<keyword evidence="5" id="KW-1185">Reference proteome</keyword>
<feature type="transmembrane region" description="Helical" evidence="2">
    <location>
        <begin position="48"/>
        <end position="67"/>
    </location>
</feature>
<reference evidence="4 5" key="1">
    <citation type="submission" date="2019-09" db="EMBL/GenBank/DDBJ databases">
        <title>Bifidobacterium canis sp. nov., isolated from the digestive tract of German Shepherd dog puppy.</title>
        <authorList>
            <person name="Bunesova V."/>
        </authorList>
    </citation>
    <scope>NUCLEOTIDE SEQUENCE [LARGE SCALE GENOMIC DNA]</scope>
    <source>
        <strain evidence="4 5">GSD1FS</strain>
    </source>
</reference>